<proteinExistence type="predicted"/>
<dbReference type="Proteomes" id="UP000236291">
    <property type="component" value="Unassembled WGS sequence"/>
</dbReference>
<dbReference type="AlphaFoldDB" id="A0A2K3K4J3"/>
<protein>
    <submittedName>
        <fullName evidence="1">Uncharacterized protein</fullName>
    </submittedName>
</protein>
<gene>
    <name evidence="1" type="ORF">L195_g060560</name>
</gene>
<evidence type="ECO:0000313" key="1">
    <source>
        <dbReference type="EMBL" id="PNX61217.1"/>
    </source>
</evidence>
<evidence type="ECO:0000313" key="2">
    <source>
        <dbReference type="Proteomes" id="UP000236291"/>
    </source>
</evidence>
<organism evidence="1 2">
    <name type="scientific">Trifolium pratense</name>
    <name type="common">Red clover</name>
    <dbReference type="NCBI Taxonomy" id="57577"/>
    <lineage>
        <taxon>Eukaryota</taxon>
        <taxon>Viridiplantae</taxon>
        <taxon>Streptophyta</taxon>
        <taxon>Embryophyta</taxon>
        <taxon>Tracheophyta</taxon>
        <taxon>Spermatophyta</taxon>
        <taxon>Magnoliopsida</taxon>
        <taxon>eudicotyledons</taxon>
        <taxon>Gunneridae</taxon>
        <taxon>Pentapetalae</taxon>
        <taxon>rosids</taxon>
        <taxon>fabids</taxon>
        <taxon>Fabales</taxon>
        <taxon>Fabaceae</taxon>
        <taxon>Papilionoideae</taxon>
        <taxon>50 kb inversion clade</taxon>
        <taxon>NPAAA clade</taxon>
        <taxon>Hologalegina</taxon>
        <taxon>IRL clade</taxon>
        <taxon>Trifolieae</taxon>
        <taxon>Trifolium</taxon>
    </lineage>
</organism>
<reference evidence="1 2" key="2">
    <citation type="journal article" date="2017" name="Front. Plant Sci.">
        <title>Gene Classification and Mining of Molecular Markers Useful in Red Clover (Trifolium pratense) Breeding.</title>
        <authorList>
            <person name="Istvanek J."/>
            <person name="Dluhosova J."/>
            <person name="Dluhos P."/>
            <person name="Patkova L."/>
            <person name="Nedelnik J."/>
            <person name="Repkova J."/>
        </authorList>
    </citation>
    <scope>NUCLEOTIDE SEQUENCE [LARGE SCALE GENOMIC DNA]</scope>
    <source>
        <strain evidence="2">cv. Tatra</strain>
        <tissue evidence="1">Young leaves</tissue>
    </source>
</reference>
<reference evidence="1 2" key="1">
    <citation type="journal article" date="2014" name="Am. J. Bot.">
        <title>Genome assembly and annotation for red clover (Trifolium pratense; Fabaceae).</title>
        <authorList>
            <person name="Istvanek J."/>
            <person name="Jaros M."/>
            <person name="Krenek A."/>
            <person name="Repkova J."/>
        </authorList>
    </citation>
    <scope>NUCLEOTIDE SEQUENCE [LARGE SCALE GENOMIC DNA]</scope>
    <source>
        <strain evidence="2">cv. Tatra</strain>
        <tissue evidence="1">Young leaves</tissue>
    </source>
</reference>
<accession>A0A2K3K4J3</accession>
<comment type="caution">
    <text evidence="1">The sequence shown here is derived from an EMBL/GenBank/DDBJ whole genome shotgun (WGS) entry which is preliminary data.</text>
</comment>
<sequence length="34" mass="4022">VIEEKAYLVGVEQQIHLPLAPQSRQRRHCFIFSK</sequence>
<dbReference type="EMBL" id="ASHM01140751">
    <property type="protein sequence ID" value="PNX61217.1"/>
    <property type="molecule type" value="Genomic_DNA"/>
</dbReference>
<name>A0A2K3K4J3_TRIPR</name>
<feature type="non-terminal residue" evidence="1">
    <location>
        <position position="1"/>
    </location>
</feature>